<feature type="compositionally biased region" description="Basic and acidic residues" evidence="1">
    <location>
        <begin position="14"/>
        <end position="29"/>
    </location>
</feature>
<proteinExistence type="predicted"/>
<reference evidence="2 3" key="1">
    <citation type="submission" date="2017-12" db="EMBL/GenBank/DDBJ databases">
        <title>Comparative genomics of Botrytis spp.</title>
        <authorList>
            <person name="Valero-Jimenez C.A."/>
            <person name="Tapia P."/>
            <person name="Veloso J."/>
            <person name="Silva-Moreno E."/>
            <person name="Staats M."/>
            <person name="Valdes J.H."/>
            <person name="Van Kan J.A.L."/>
        </authorList>
    </citation>
    <scope>NUCLEOTIDE SEQUENCE [LARGE SCALE GENOMIC DNA]</scope>
    <source>
        <strain evidence="2 3">MUCL2120</strain>
    </source>
</reference>
<accession>A0A4Z1J7I3</accession>
<sequence length="175" mass="20124">MANGVVKGKKLKRSLKDDNESRSVKRKTAHELQEIGDKRNDIGSFLINTAQGKLLLDILKVIAALVKKQQIWQYMSIVYYSTVLKQKFSGETLLENSRCRFCADAPSCPLQPQHITFTELPANRNSENVNEEEKNEVKAYKKAVGRDEKLWPFETSCYYTKKCQNNPRKHWNVGS</sequence>
<organism evidence="2 3">
    <name type="scientific">Botryotinia narcissicola</name>
    <dbReference type="NCBI Taxonomy" id="278944"/>
    <lineage>
        <taxon>Eukaryota</taxon>
        <taxon>Fungi</taxon>
        <taxon>Dikarya</taxon>
        <taxon>Ascomycota</taxon>
        <taxon>Pezizomycotina</taxon>
        <taxon>Leotiomycetes</taxon>
        <taxon>Helotiales</taxon>
        <taxon>Sclerotiniaceae</taxon>
        <taxon>Botryotinia</taxon>
    </lineage>
</organism>
<keyword evidence="3" id="KW-1185">Reference proteome</keyword>
<evidence type="ECO:0000313" key="2">
    <source>
        <dbReference type="EMBL" id="TGO69556.1"/>
    </source>
</evidence>
<name>A0A4Z1J7I3_9HELO</name>
<gene>
    <name evidence="2" type="ORF">BOTNAR_0009g00030</name>
</gene>
<evidence type="ECO:0000256" key="1">
    <source>
        <dbReference type="SAM" id="MobiDB-lite"/>
    </source>
</evidence>
<dbReference type="AlphaFoldDB" id="A0A4Z1J7I3"/>
<evidence type="ECO:0000313" key="3">
    <source>
        <dbReference type="Proteomes" id="UP000297452"/>
    </source>
</evidence>
<feature type="region of interest" description="Disordered" evidence="1">
    <location>
        <begin position="1"/>
        <end position="29"/>
    </location>
</feature>
<dbReference type="OrthoDB" id="3553583at2759"/>
<dbReference type="EMBL" id="PQXJ01000009">
    <property type="protein sequence ID" value="TGO69556.1"/>
    <property type="molecule type" value="Genomic_DNA"/>
</dbReference>
<protein>
    <submittedName>
        <fullName evidence="2">Uncharacterized protein</fullName>
    </submittedName>
</protein>
<dbReference type="Proteomes" id="UP000297452">
    <property type="component" value="Unassembled WGS sequence"/>
</dbReference>
<comment type="caution">
    <text evidence="2">The sequence shown here is derived from an EMBL/GenBank/DDBJ whole genome shotgun (WGS) entry which is preliminary data.</text>
</comment>